<dbReference type="Proteomes" id="UP000797356">
    <property type="component" value="Chromosome 6"/>
</dbReference>
<proteinExistence type="predicted"/>
<accession>A0A8K0IBX6</accession>
<comment type="caution">
    <text evidence="1">The sequence shown here is derived from an EMBL/GenBank/DDBJ whole genome shotgun (WGS) entry which is preliminary data.</text>
</comment>
<evidence type="ECO:0000313" key="2">
    <source>
        <dbReference type="Proteomes" id="UP000797356"/>
    </source>
</evidence>
<dbReference type="EMBL" id="CM017877">
    <property type="protein sequence ID" value="KAG1347478.1"/>
    <property type="molecule type" value="Genomic_DNA"/>
</dbReference>
<reference evidence="1" key="2">
    <citation type="submission" date="2019-07" db="EMBL/GenBank/DDBJ databases">
        <authorList>
            <person name="Yang Y."/>
            <person name="Bocs S."/>
            <person name="Baudouin L."/>
        </authorList>
    </citation>
    <scope>NUCLEOTIDE SEQUENCE</scope>
    <source>
        <tissue evidence="1">Spear leaf of Hainan Tall coconut</tissue>
    </source>
</reference>
<organism evidence="1 2">
    <name type="scientific">Cocos nucifera</name>
    <name type="common">Coconut palm</name>
    <dbReference type="NCBI Taxonomy" id="13894"/>
    <lineage>
        <taxon>Eukaryota</taxon>
        <taxon>Viridiplantae</taxon>
        <taxon>Streptophyta</taxon>
        <taxon>Embryophyta</taxon>
        <taxon>Tracheophyta</taxon>
        <taxon>Spermatophyta</taxon>
        <taxon>Magnoliopsida</taxon>
        <taxon>Liliopsida</taxon>
        <taxon>Arecaceae</taxon>
        <taxon>Arecoideae</taxon>
        <taxon>Cocoseae</taxon>
        <taxon>Attaleinae</taxon>
        <taxon>Cocos</taxon>
    </lineage>
</organism>
<evidence type="ECO:0000313" key="1">
    <source>
        <dbReference type="EMBL" id="KAG1347478.1"/>
    </source>
</evidence>
<protein>
    <submittedName>
        <fullName evidence="1">Uncharacterized protein</fullName>
    </submittedName>
</protein>
<dbReference type="AlphaFoldDB" id="A0A8K0IBX6"/>
<gene>
    <name evidence="1" type="ORF">COCNU_06G013070</name>
</gene>
<sequence>MEAIALLFPFGITRMSQKKDPMVIRDTGMEDEDPDICGSKDGGIYATCGDDICGIYSDGICRICGDGVYRISGTSDAPCQDALLFGSQSIAINVSTHDLSISHSIWVRSSSSIIARA</sequence>
<keyword evidence="2" id="KW-1185">Reference proteome</keyword>
<reference evidence="1" key="1">
    <citation type="journal article" date="2017" name="Gigascience">
        <title>The genome draft of coconut (Cocos nucifera).</title>
        <authorList>
            <person name="Xiao Y."/>
            <person name="Xu P."/>
            <person name="Fan H."/>
            <person name="Baudouin L."/>
            <person name="Xia W."/>
            <person name="Bocs S."/>
            <person name="Xu J."/>
            <person name="Li Q."/>
            <person name="Guo A."/>
            <person name="Zhou L."/>
            <person name="Li J."/>
            <person name="Wu Y."/>
            <person name="Ma Z."/>
            <person name="Armero A."/>
            <person name="Issali A.E."/>
            <person name="Liu N."/>
            <person name="Peng M."/>
            <person name="Yang Y."/>
        </authorList>
    </citation>
    <scope>NUCLEOTIDE SEQUENCE</scope>
    <source>
        <tissue evidence="1">Spear leaf of Hainan Tall coconut</tissue>
    </source>
</reference>
<name>A0A8K0IBX6_COCNU</name>